<reference evidence="5" key="1">
    <citation type="submission" date="2023-09" db="EMBL/GenBank/DDBJ databases">
        <authorList>
            <person name="Li S."/>
            <person name="Li X."/>
            <person name="Zhang C."/>
            <person name="Zhao Z."/>
        </authorList>
    </citation>
    <scope>NUCLEOTIDE SEQUENCE [LARGE SCALE GENOMIC DNA]</scope>
    <source>
        <strain evidence="5">SQ149</strain>
    </source>
</reference>
<evidence type="ECO:0000259" key="3">
    <source>
        <dbReference type="Pfam" id="PF06863"/>
    </source>
</evidence>
<feature type="domain" description="DUF1214" evidence="2">
    <location>
        <begin position="250"/>
        <end position="332"/>
    </location>
</feature>
<name>A0ABY9TTW1_9GAMM</name>
<evidence type="ECO:0000259" key="2">
    <source>
        <dbReference type="Pfam" id="PF06742"/>
    </source>
</evidence>
<protein>
    <submittedName>
        <fullName evidence="4">DUF1214 domain-containing protein</fullName>
    </submittedName>
</protein>
<dbReference type="Pfam" id="PF06742">
    <property type="entry name" value="DUF1214"/>
    <property type="match status" value="1"/>
</dbReference>
<feature type="domain" description="DUF1254" evidence="3">
    <location>
        <begin position="67"/>
        <end position="117"/>
    </location>
</feature>
<gene>
    <name evidence="4" type="ORF">RGQ13_19410</name>
</gene>
<accession>A0ABY9TTW1</accession>
<organism evidence="4 5">
    <name type="scientific">Thalassotalea psychrophila</name>
    <dbReference type="NCBI Taxonomy" id="3065647"/>
    <lineage>
        <taxon>Bacteria</taxon>
        <taxon>Pseudomonadati</taxon>
        <taxon>Pseudomonadota</taxon>
        <taxon>Gammaproteobacteria</taxon>
        <taxon>Alteromonadales</taxon>
        <taxon>Colwelliaceae</taxon>
        <taxon>Thalassotalea</taxon>
    </lineage>
</organism>
<dbReference type="Pfam" id="PF06863">
    <property type="entry name" value="DUF1254"/>
    <property type="match status" value="1"/>
</dbReference>
<feature type="chain" id="PRO_5047274290" evidence="1">
    <location>
        <begin position="27"/>
        <end position="349"/>
    </location>
</feature>
<proteinExistence type="predicted"/>
<keyword evidence="5" id="KW-1185">Reference proteome</keyword>
<evidence type="ECO:0000313" key="5">
    <source>
        <dbReference type="Proteomes" id="UP001258994"/>
    </source>
</evidence>
<dbReference type="PANTHER" id="PTHR36509:SF2">
    <property type="entry name" value="BLL3101 PROTEIN"/>
    <property type="match status" value="1"/>
</dbReference>
<dbReference type="EMBL" id="CP134145">
    <property type="protein sequence ID" value="WNC72263.1"/>
    <property type="molecule type" value="Genomic_DNA"/>
</dbReference>
<feature type="signal peptide" evidence="1">
    <location>
        <begin position="1"/>
        <end position="26"/>
    </location>
</feature>
<dbReference type="PANTHER" id="PTHR36509">
    <property type="entry name" value="BLL3101 PROTEIN"/>
    <property type="match status" value="1"/>
</dbReference>
<dbReference type="InterPro" id="IPR010621">
    <property type="entry name" value="DUF1214"/>
</dbReference>
<dbReference type="InterPro" id="IPR010679">
    <property type="entry name" value="DUF1254"/>
</dbReference>
<keyword evidence="1" id="KW-0732">Signal</keyword>
<dbReference type="Proteomes" id="UP001258994">
    <property type="component" value="Chromosome"/>
</dbReference>
<evidence type="ECO:0000256" key="1">
    <source>
        <dbReference type="SAM" id="SignalP"/>
    </source>
</evidence>
<dbReference type="RefSeq" id="WP_348391382.1">
    <property type="nucleotide sequence ID" value="NZ_CP134145.1"/>
</dbReference>
<dbReference type="SUPFAM" id="SSF160935">
    <property type="entry name" value="VPA0735-like"/>
    <property type="match status" value="1"/>
</dbReference>
<dbReference type="Gene3D" id="2.60.120.1600">
    <property type="match status" value="1"/>
</dbReference>
<sequence>MNKLLINSMVAATLTLATVASSFSHATVNSDATVNQASEIMVNDENFIRADSNEQFAKYVKALGAFGKLHHNRGLYDLDNQITVRANLDTIYSFGVFDLSSPLTITMPNNEGKYQSLMSISQDHSITSFYEGTHTLSEESIGSRYVFLAIRTFVDPADEASLAQAHKLQNAITYKQANIGEFSVPTYDAKSLTAMRSKYNALASKLPTTRGFFGDIKEIDPTLHKYGAAYGWGGLPEKDAIYEGVTVAKNDGKTPYSLTVKDVPVDAFWSISVYNKDGYYTKNEAGINVLNGVTSEKNADGSVTINFGNKGAINNIDITEGWNYTIRLYQPREAILSGEWTFPAATEVK</sequence>
<evidence type="ECO:0000313" key="4">
    <source>
        <dbReference type="EMBL" id="WNC72263.1"/>
    </source>
</evidence>